<feature type="compositionally biased region" description="Basic and acidic residues" evidence="1">
    <location>
        <begin position="1"/>
        <end position="14"/>
    </location>
</feature>
<comment type="caution">
    <text evidence="2">The sequence shown here is derived from an EMBL/GenBank/DDBJ whole genome shotgun (WGS) entry which is preliminary data.</text>
</comment>
<dbReference type="AlphaFoldDB" id="X0SBX3"/>
<accession>X0SBX3</accession>
<evidence type="ECO:0000256" key="1">
    <source>
        <dbReference type="SAM" id="MobiDB-lite"/>
    </source>
</evidence>
<name>X0SBX3_9ZZZZ</name>
<feature type="region of interest" description="Disordered" evidence="1">
    <location>
        <begin position="108"/>
        <end position="143"/>
    </location>
</feature>
<gene>
    <name evidence="2" type="ORF">S01H1_08709</name>
</gene>
<protein>
    <submittedName>
        <fullName evidence="2">Uncharacterized protein</fullName>
    </submittedName>
</protein>
<proteinExistence type="predicted"/>
<feature type="region of interest" description="Disordered" evidence="1">
    <location>
        <begin position="1"/>
        <end position="21"/>
    </location>
</feature>
<dbReference type="EMBL" id="BARS01004456">
    <property type="protein sequence ID" value="GAF78504.1"/>
    <property type="molecule type" value="Genomic_DNA"/>
</dbReference>
<sequence>MERIETRVESETAENHVASSLEPYPVRTVRYSIEVDANIEKAIELIEDENHSGAARRHKDDKYEDTMFVRDAAGVPPYEWVRRSVHIAPPPGGNRDAVVMYFEDRPTPRRCVTPSPACRADPARRRRPHPTVCPVLGEERNAL</sequence>
<organism evidence="2">
    <name type="scientific">marine sediment metagenome</name>
    <dbReference type="NCBI Taxonomy" id="412755"/>
    <lineage>
        <taxon>unclassified sequences</taxon>
        <taxon>metagenomes</taxon>
        <taxon>ecological metagenomes</taxon>
    </lineage>
</organism>
<reference evidence="2" key="1">
    <citation type="journal article" date="2014" name="Front. Microbiol.">
        <title>High frequency of phylogenetically diverse reductive dehalogenase-homologous genes in deep subseafloor sedimentary metagenomes.</title>
        <authorList>
            <person name="Kawai M."/>
            <person name="Futagami T."/>
            <person name="Toyoda A."/>
            <person name="Takaki Y."/>
            <person name="Nishi S."/>
            <person name="Hori S."/>
            <person name="Arai W."/>
            <person name="Tsubouchi T."/>
            <person name="Morono Y."/>
            <person name="Uchiyama I."/>
            <person name="Ito T."/>
            <person name="Fujiyama A."/>
            <person name="Inagaki F."/>
            <person name="Takami H."/>
        </authorList>
    </citation>
    <scope>NUCLEOTIDE SEQUENCE</scope>
    <source>
        <strain evidence="2">Expedition CK06-06</strain>
    </source>
</reference>
<evidence type="ECO:0000313" key="2">
    <source>
        <dbReference type="EMBL" id="GAF78504.1"/>
    </source>
</evidence>